<evidence type="ECO:0000256" key="9">
    <source>
        <dbReference type="ARBA" id="ARBA00023242"/>
    </source>
</evidence>
<keyword evidence="6 10" id="KW-0238">DNA-binding</keyword>
<feature type="domain" description="HMG box" evidence="12">
    <location>
        <begin position="323"/>
        <end position="391"/>
    </location>
</feature>
<dbReference type="InterPro" id="IPR036910">
    <property type="entry name" value="HMG_box_dom_sf"/>
</dbReference>
<dbReference type="InterPro" id="IPR027397">
    <property type="entry name" value="Catenin-bd_sf"/>
</dbReference>
<dbReference type="GO" id="GO:0000978">
    <property type="term" value="F:RNA polymerase II cis-regulatory region sequence-specific DNA binding"/>
    <property type="evidence" value="ECO:0007669"/>
    <property type="project" value="TreeGrafter"/>
</dbReference>
<protein>
    <submittedName>
        <fullName evidence="13">Transcription factor 7 like 2</fullName>
    </submittedName>
</protein>
<feature type="compositionally biased region" description="Basic and acidic residues" evidence="11">
    <location>
        <begin position="19"/>
        <end position="43"/>
    </location>
</feature>
<keyword evidence="5" id="KW-0805">Transcription regulation</keyword>
<evidence type="ECO:0000256" key="10">
    <source>
        <dbReference type="PROSITE-ProRule" id="PRU00267"/>
    </source>
</evidence>
<dbReference type="GO" id="GO:0008284">
    <property type="term" value="P:positive regulation of cell population proliferation"/>
    <property type="evidence" value="ECO:0007669"/>
    <property type="project" value="UniProtKB-ARBA"/>
</dbReference>
<dbReference type="GO" id="GO:0071664">
    <property type="term" value="C:catenin-TCF7L2 complex"/>
    <property type="evidence" value="ECO:0007669"/>
    <property type="project" value="TreeGrafter"/>
</dbReference>
<evidence type="ECO:0000256" key="7">
    <source>
        <dbReference type="ARBA" id="ARBA00023159"/>
    </source>
</evidence>
<evidence type="ECO:0000256" key="8">
    <source>
        <dbReference type="ARBA" id="ARBA00023163"/>
    </source>
</evidence>
<comment type="similarity">
    <text evidence="2">Belongs to the TCF/LEF family.</text>
</comment>
<evidence type="ECO:0000256" key="3">
    <source>
        <dbReference type="ARBA" id="ARBA00022491"/>
    </source>
</evidence>
<feature type="region of interest" description="Disordered" evidence="11">
    <location>
        <begin position="292"/>
        <end position="322"/>
    </location>
</feature>
<feature type="compositionally biased region" description="Polar residues" evidence="11">
    <location>
        <begin position="600"/>
        <end position="618"/>
    </location>
</feature>
<keyword evidence="8" id="KW-0804">Transcription</keyword>
<keyword evidence="9 10" id="KW-0539">Nucleus</keyword>
<evidence type="ECO:0000256" key="2">
    <source>
        <dbReference type="ARBA" id="ARBA00006569"/>
    </source>
</evidence>
<dbReference type="Pfam" id="PF00505">
    <property type="entry name" value="HMG_box"/>
    <property type="match status" value="1"/>
</dbReference>
<keyword evidence="14" id="KW-1185">Reference proteome</keyword>
<feature type="region of interest" description="Disordered" evidence="11">
    <location>
        <begin position="477"/>
        <end position="519"/>
    </location>
</feature>
<dbReference type="InterPro" id="IPR013558">
    <property type="entry name" value="CTNNB1-bd_N"/>
</dbReference>
<dbReference type="GO" id="GO:0000981">
    <property type="term" value="F:DNA-binding transcription factor activity, RNA polymerase II-specific"/>
    <property type="evidence" value="ECO:0007669"/>
    <property type="project" value="TreeGrafter"/>
</dbReference>
<keyword evidence="4" id="KW-0879">Wnt signaling pathway</keyword>
<dbReference type="SMART" id="SM01366">
    <property type="entry name" value="c-clamp"/>
    <property type="match status" value="1"/>
</dbReference>
<dbReference type="GO" id="GO:0021903">
    <property type="term" value="P:rostrocaudal neural tube patterning"/>
    <property type="evidence" value="ECO:0007669"/>
    <property type="project" value="UniProtKB-ARBA"/>
</dbReference>
<dbReference type="GO" id="GO:1990907">
    <property type="term" value="C:beta-catenin-TCF complex"/>
    <property type="evidence" value="ECO:0007669"/>
    <property type="project" value="TreeGrafter"/>
</dbReference>
<dbReference type="PROSITE" id="PS50118">
    <property type="entry name" value="HMG_BOX_2"/>
    <property type="match status" value="1"/>
</dbReference>
<dbReference type="SUPFAM" id="SSF47095">
    <property type="entry name" value="HMG-box"/>
    <property type="match status" value="1"/>
</dbReference>
<accession>A0A8C7T2N3</accession>
<dbReference type="GO" id="GO:0010456">
    <property type="term" value="P:cell proliferation in dorsal spinal cord"/>
    <property type="evidence" value="ECO:0007669"/>
    <property type="project" value="UniProtKB-ARBA"/>
</dbReference>
<dbReference type="Pfam" id="PF08347">
    <property type="entry name" value="CTNNB1_binding"/>
    <property type="match status" value="1"/>
</dbReference>
<feature type="compositionally biased region" description="Low complexity" evidence="11">
    <location>
        <begin position="548"/>
        <end position="565"/>
    </location>
</feature>
<dbReference type="FunFam" id="4.10.900.10:FF:000002">
    <property type="entry name" value="transcription factor 7-like 2 isoform X1"/>
    <property type="match status" value="1"/>
</dbReference>
<dbReference type="FunFam" id="1.10.30.10:FF:000001">
    <property type="entry name" value="transcription factor 7 isoform X2"/>
    <property type="match status" value="1"/>
</dbReference>
<keyword evidence="3" id="KW-0678">Repressor</keyword>
<dbReference type="InterPro" id="IPR009071">
    <property type="entry name" value="HMG_box_dom"/>
</dbReference>
<sequence length="618" mass="67946">MPQLNGGGGDDLGANDEMISFKDEGEQEEKISENLSAERDLADVKSSLVNESETNQNSSSDSEAERRPPPRSETFRDKTRESLEEAAKRQDGGLFKSPPYPGYPFIMIPDLTSPYLPNGSLSPTARTYLQMKWPLLDVNHGSLQSRQALKDARSPSPAHIVSNKVPVVQHPHHVHPLTPLITYSNEHFTPGNPPPHLQGDVDPKTGIPRPPQHPDISPYYPLSPGAVGQIPHPLGWLVPQQGQPVYQGFRHPYPTALTVNASMQRFPHHMVPPHHSLHQTGIPHPAIVTPNVKQESSHSDIGLNSSKHQDSKKEDEKKKQPHIKKPLNAFMLYMKEMRAKVVAECTLKESAAINQILGRRWHALTREEQAKYYELARKERQLHMQLYPGWSARDNYGKKKKRKRDKQPGEGNALAICCLSNDVSIFCVFVPFVCLPLWLTDANAPKKCRALFGLDQLSLWCKPCRRKKKCIRYIQGEGSCASPPSSDGSLLDSPPSSPSSVAPSPSSKESRPQTEQMQPLSLTMKPAHQPLHYPHRHLLPGHPPPPSLVLLGNSAAAAGKTPGAAHNGAHGDVSSSRQPGSSGAALARPLAASLCHSRSLHPNSTAPQPLSLVTKSIE</sequence>
<evidence type="ECO:0000259" key="12">
    <source>
        <dbReference type="PROSITE" id="PS50118"/>
    </source>
</evidence>
<feature type="DNA-binding region" description="HMG box" evidence="10">
    <location>
        <begin position="323"/>
        <end position="391"/>
    </location>
</feature>
<dbReference type="SMART" id="SM00398">
    <property type="entry name" value="HMG"/>
    <property type="match status" value="1"/>
</dbReference>
<dbReference type="GO" id="GO:0000785">
    <property type="term" value="C:chromatin"/>
    <property type="evidence" value="ECO:0007669"/>
    <property type="project" value="TreeGrafter"/>
</dbReference>
<dbReference type="CDD" id="cd21996">
    <property type="entry name" value="HMG-box_TCF7-like"/>
    <property type="match status" value="1"/>
</dbReference>
<reference evidence="13" key="3">
    <citation type="submission" date="2025-09" db="UniProtKB">
        <authorList>
            <consortium name="Ensembl"/>
        </authorList>
    </citation>
    <scope>IDENTIFICATION</scope>
</reference>
<dbReference type="PANTHER" id="PTHR10373:SF32">
    <property type="entry name" value="TRANSCRIPTION FACTOR 7-LIKE 2"/>
    <property type="match status" value="1"/>
</dbReference>
<dbReference type="PANTHER" id="PTHR10373">
    <property type="entry name" value="TRANSCRIPTION FACTOR 7 FAMILY MEMBER"/>
    <property type="match status" value="1"/>
</dbReference>
<reference evidence="13" key="1">
    <citation type="submission" date="2020-07" db="EMBL/GenBank/DDBJ databases">
        <title>A long reads based de novo assembly of the rainbow trout Arlee double haploid line genome.</title>
        <authorList>
            <person name="Gao G."/>
            <person name="Palti Y."/>
        </authorList>
    </citation>
    <scope>NUCLEOTIDE SEQUENCE [LARGE SCALE GENOMIC DNA]</scope>
</reference>
<organism evidence="13 14">
    <name type="scientific">Oncorhynchus mykiss</name>
    <name type="common">Rainbow trout</name>
    <name type="synonym">Salmo gairdneri</name>
    <dbReference type="NCBI Taxonomy" id="8022"/>
    <lineage>
        <taxon>Eukaryota</taxon>
        <taxon>Metazoa</taxon>
        <taxon>Chordata</taxon>
        <taxon>Craniata</taxon>
        <taxon>Vertebrata</taxon>
        <taxon>Euteleostomi</taxon>
        <taxon>Actinopterygii</taxon>
        <taxon>Neopterygii</taxon>
        <taxon>Teleostei</taxon>
        <taxon>Protacanthopterygii</taxon>
        <taxon>Salmoniformes</taxon>
        <taxon>Salmonidae</taxon>
        <taxon>Salmoninae</taxon>
        <taxon>Oncorhynchus</taxon>
    </lineage>
</organism>
<evidence type="ECO:0000256" key="1">
    <source>
        <dbReference type="ARBA" id="ARBA00004123"/>
    </source>
</evidence>
<feature type="compositionally biased region" description="Low complexity" evidence="11">
    <location>
        <begin position="481"/>
        <end position="507"/>
    </location>
</feature>
<dbReference type="GO" id="GO:0060847">
    <property type="term" value="P:endothelial cell fate specification"/>
    <property type="evidence" value="ECO:0007669"/>
    <property type="project" value="UniProtKB-ARBA"/>
</dbReference>
<dbReference type="Ensembl" id="ENSOMYT00000081196.2">
    <property type="protein sequence ID" value="ENSOMYP00000074574.2"/>
    <property type="gene ID" value="ENSOMYG00000033946.2"/>
</dbReference>
<dbReference type="Gene3D" id="1.10.30.10">
    <property type="entry name" value="High mobility group box domain"/>
    <property type="match status" value="1"/>
</dbReference>
<comment type="subcellular location">
    <subcellularLocation>
        <location evidence="1">Nucleus</location>
    </subcellularLocation>
</comment>
<feature type="compositionally biased region" description="Polar residues" evidence="11">
    <location>
        <begin position="47"/>
        <end position="61"/>
    </location>
</feature>
<feature type="region of interest" description="Disordered" evidence="11">
    <location>
        <begin position="531"/>
        <end position="618"/>
    </location>
</feature>
<dbReference type="GO" id="GO:0060070">
    <property type="term" value="P:canonical Wnt signaling pathway"/>
    <property type="evidence" value="ECO:0007669"/>
    <property type="project" value="TreeGrafter"/>
</dbReference>
<proteinExistence type="inferred from homology"/>
<evidence type="ECO:0000256" key="11">
    <source>
        <dbReference type="SAM" id="MobiDB-lite"/>
    </source>
</evidence>
<keyword evidence="7" id="KW-0010">Activator</keyword>
<dbReference type="InterPro" id="IPR024940">
    <property type="entry name" value="TCF/LEF"/>
</dbReference>
<evidence type="ECO:0000256" key="6">
    <source>
        <dbReference type="ARBA" id="ARBA00023125"/>
    </source>
</evidence>
<evidence type="ECO:0000313" key="13">
    <source>
        <dbReference type="Ensembl" id="ENSOMYP00000074574.2"/>
    </source>
</evidence>
<dbReference type="GO" id="GO:0007507">
    <property type="term" value="P:heart development"/>
    <property type="evidence" value="ECO:0007669"/>
    <property type="project" value="UniProtKB-ARBA"/>
</dbReference>
<dbReference type="Proteomes" id="UP000694395">
    <property type="component" value="Chromosome 16"/>
</dbReference>
<dbReference type="GeneTree" id="ENSGT00940000155535"/>
<dbReference type="AlphaFoldDB" id="A0A8C7T2N3"/>
<feature type="compositionally biased region" description="Basic and acidic residues" evidence="11">
    <location>
        <begin position="63"/>
        <end position="91"/>
    </location>
</feature>
<name>A0A8C7T2N3_ONCMY</name>
<dbReference type="Gene3D" id="4.10.900.10">
    <property type="entry name" value="TCF3-CBD (Catenin binding domain)"/>
    <property type="match status" value="1"/>
</dbReference>
<evidence type="ECO:0000256" key="4">
    <source>
        <dbReference type="ARBA" id="ARBA00022687"/>
    </source>
</evidence>
<evidence type="ECO:0000256" key="5">
    <source>
        <dbReference type="ARBA" id="ARBA00023015"/>
    </source>
</evidence>
<feature type="compositionally biased region" description="Basic and acidic residues" evidence="11">
    <location>
        <begin position="307"/>
        <end position="318"/>
    </location>
</feature>
<feature type="compositionally biased region" description="Gly residues" evidence="11">
    <location>
        <begin position="1"/>
        <end position="11"/>
    </location>
</feature>
<reference evidence="13" key="2">
    <citation type="submission" date="2025-08" db="UniProtKB">
        <authorList>
            <consortium name="Ensembl"/>
        </authorList>
    </citation>
    <scope>IDENTIFICATION</scope>
</reference>
<feature type="region of interest" description="Disordered" evidence="11">
    <location>
        <begin position="1"/>
        <end position="96"/>
    </location>
</feature>
<dbReference type="GO" id="GO:0030901">
    <property type="term" value="P:midbrain development"/>
    <property type="evidence" value="ECO:0007669"/>
    <property type="project" value="UniProtKB-ARBA"/>
</dbReference>
<evidence type="ECO:0000313" key="14">
    <source>
        <dbReference type="Proteomes" id="UP000694395"/>
    </source>
</evidence>